<proteinExistence type="predicted"/>
<evidence type="ECO:0008006" key="4">
    <source>
        <dbReference type="Google" id="ProtNLM"/>
    </source>
</evidence>
<reference evidence="3" key="1">
    <citation type="journal article" date="2019" name="Int. J. Syst. Evol. Microbiol.">
        <title>The Global Catalogue of Microorganisms (GCM) 10K type strain sequencing project: providing services to taxonomists for standard genome sequencing and annotation.</title>
        <authorList>
            <consortium name="The Broad Institute Genomics Platform"/>
            <consortium name="The Broad Institute Genome Sequencing Center for Infectious Disease"/>
            <person name="Wu L."/>
            <person name="Ma J."/>
        </authorList>
    </citation>
    <scope>NUCLEOTIDE SEQUENCE [LARGE SCALE GENOMIC DNA]</scope>
    <source>
        <strain evidence="3">JCM 4505</strain>
    </source>
</reference>
<dbReference type="Proteomes" id="UP001501867">
    <property type="component" value="Unassembled WGS sequence"/>
</dbReference>
<comment type="caution">
    <text evidence="2">The sequence shown here is derived from an EMBL/GenBank/DDBJ whole genome shotgun (WGS) entry which is preliminary data.</text>
</comment>
<sequence>MPSPARQGDGTSSVVTPLRVGDAVLANDPATGIVRSEPVTDTFRHTADRLVSISLADGSRLDTTPGHKVHAVKRGWVLASELRPGDRLLRPGGTQVTVARVRSETDAAFQQVYDLTVDGPNTFYVRAEGSQAPDVLVHNCVNLSDELLPSLRKYRDSGAMRSLTEHVLPDPAEAFRTARRKGVPNTVWTSQEIAQQAIDRVLEDHFTTVKSGQRVFDKAALERVQTEGCQSAGRRSGPGNISGRGAGRPTSP</sequence>
<dbReference type="InterPro" id="IPR030934">
    <property type="entry name" value="Intein_C"/>
</dbReference>
<organism evidence="2 3">
    <name type="scientific">Streptomyces polychromogenes</name>
    <dbReference type="NCBI Taxonomy" id="67342"/>
    <lineage>
        <taxon>Bacteria</taxon>
        <taxon>Bacillati</taxon>
        <taxon>Actinomycetota</taxon>
        <taxon>Actinomycetes</taxon>
        <taxon>Kitasatosporales</taxon>
        <taxon>Streptomycetaceae</taxon>
        <taxon>Streptomyces</taxon>
    </lineage>
</organism>
<evidence type="ECO:0000313" key="3">
    <source>
        <dbReference type="Proteomes" id="UP001501867"/>
    </source>
</evidence>
<dbReference type="EMBL" id="BAAABV010000011">
    <property type="protein sequence ID" value="GAA0280425.1"/>
    <property type="molecule type" value="Genomic_DNA"/>
</dbReference>
<keyword evidence="3" id="KW-1185">Reference proteome</keyword>
<dbReference type="NCBIfam" id="TIGR01443">
    <property type="entry name" value="intein_Cterm"/>
    <property type="match status" value="1"/>
</dbReference>
<protein>
    <recommendedName>
        <fullName evidence="4">Intein C-terminal splicing domain-containing protein</fullName>
    </recommendedName>
</protein>
<dbReference type="CDD" id="cd00081">
    <property type="entry name" value="Hint"/>
    <property type="match status" value="1"/>
</dbReference>
<evidence type="ECO:0000313" key="2">
    <source>
        <dbReference type="EMBL" id="GAA0280425.1"/>
    </source>
</evidence>
<evidence type="ECO:0000256" key="1">
    <source>
        <dbReference type="SAM" id="MobiDB-lite"/>
    </source>
</evidence>
<accession>A0ABP3EYS1</accession>
<dbReference type="Pfam" id="PF07591">
    <property type="entry name" value="PT-HINT"/>
    <property type="match status" value="1"/>
</dbReference>
<name>A0ABP3EYS1_9ACTN</name>
<dbReference type="Gene3D" id="2.170.16.10">
    <property type="entry name" value="Hedgehog/Intein (Hint) domain"/>
    <property type="match status" value="1"/>
</dbReference>
<dbReference type="SUPFAM" id="SSF51294">
    <property type="entry name" value="Hedgehog/intein (Hint) domain"/>
    <property type="match status" value="1"/>
</dbReference>
<feature type="region of interest" description="Disordered" evidence="1">
    <location>
        <begin position="226"/>
        <end position="252"/>
    </location>
</feature>
<dbReference type="PROSITE" id="PS50818">
    <property type="entry name" value="INTEIN_C_TER"/>
    <property type="match status" value="1"/>
</dbReference>
<dbReference type="RefSeq" id="WP_344155162.1">
    <property type="nucleotide sequence ID" value="NZ_BAAABV010000011.1"/>
</dbReference>
<dbReference type="InterPro" id="IPR036844">
    <property type="entry name" value="Hint_dom_sf"/>
</dbReference>
<gene>
    <name evidence="2" type="ORF">GCM10010302_17750</name>
</gene>